<protein>
    <recommendedName>
        <fullName evidence="5">Tetrahaem cytochrome domain-containing protein</fullName>
    </recommendedName>
</protein>
<evidence type="ECO:0000256" key="2">
    <source>
        <dbReference type="SAM" id="SignalP"/>
    </source>
</evidence>
<evidence type="ECO:0008006" key="5">
    <source>
        <dbReference type="Google" id="ProtNLM"/>
    </source>
</evidence>
<feature type="compositionally biased region" description="Low complexity" evidence="1">
    <location>
        <begin position="47"/>
        <end position="60"/>
    </location>
</feature>
<feature type="signal peptide" evidence="2">
    <location>
        <begin position="1"/>
        <end position="22"/>
    </location>
</feature>
<gene>
    <name evidence="3" type="ORF">BHF68_01025</name>
</gene>
<comment type="caution">
    <text evidence="3">The sequence shown here is derived from an EMBL/GenBank/DDBJ whole genome shotgun (WGS) entry which is preliminary data.</text>
</comment>
<evidence type="ECO:0000313" key="3">
    <source>
        <dbReference type="EMBL" id="OEF98293.1"/>
    </source>
</evidence>
<dbReference type="PROSITE" id="PS51257">
    <property type="entry name" value="PROKAR_LIPOPROTEIN"/>
    <property type="match status" value="1"/>
</dbReference>
<keyword evidence="2" id="KW-0732">Signal</keyword>
<dbReference type="Proteomes" id="UP000094296">
    <property type="component" value="Unassembled WGS sequence"/>
</dbReference>
<dbReference type="SUPFAM" id="SSF48695">
    <property type="entry name" value="Multiheme cytochromes"/>
    <property type="match status" value="1"/>
</dbReference>
<accession>A0A1E5G558</accession>
<dbReference type="AlphaFoldDB" id="A0A1E5G558"/>
<proteinExistence type="predicted"/>
<keyword evidence="4" id="KW-1185">Reference proteome</keyword>
<organism evidence="3 4">
    <name type="scientific">Desulfuribacillus alkaliarsenatis</name>
    <dbReference type="NCBI Taxonomy" id="766136"/>
    <lineage>
        <taxon>Bacteria</taxon>
        <taxon>Bacillati</taxon>
        <taxon>Bacillota</taxon>
        <taxon>Desulfuribacillia</taxon>
        <taxon>Desulfuribacillales</taxon>
        <taxon>Desulfuribacillaceae</taxon>
        <taxon>Desulfuribacillus</taxon>
    </lineage>
</organism>
<feature type="chain" id="PRO_5039119557" description="Tetrahaem cytochrome domain-containing protein" evidence="2">
    <location>
        <begin position="23"/>
        <end position="115"/>
    </location>
</feature>
<reference evidence="3 4" key="1">
    <citation type="submission" date="2016-09" db="EMBL/GenBank/DDBJ databases">
        <title>Draft genome sequence for the type strain of Desulfuribacillus alkaliarsenatis AHT28, an obligately anaerobic, sulfidogenic bacterium isolated from Russian soda lake sediments.</title>
        <authorList>
            <person name="Abin C.A."/>
            <person name="Hollibaugh J.T."/>
        </authorList>
    </citation>
    <scope>NUCLEOTIDE SEQUENCE [LARGE SCALE GENOMIC DNA]</scope>
    <source>
        <strain evidence="3 4">AHT28</strain>
    </source>
</reference>
<dbReference type="STRING" id="766136.BHF68_01025"/>
<evidence type="ECO:0000256" key="1">
    <source>
        <dbReference type="SAM" id="MobiDB-lite"/>
    </source>
</evidence>
<sequence>MDVKRFFLLTLILALMAFTIVACGSTDEPAPQDPGDEPPIDEPPGEVPNGEQPGQQPNGEQPGGDQPGEQPANAGAIPHALDGVYENCMQCHSDITATHEQFGDFDNCTACHQPQ</sequence>
<dbReference type="OrthoDB" id="10008367at2"/>
<dbReference type="RefSeq" id="WP_069641785.1">
    <property type="nucleotide sequence ID" value="NZ_MIJE01000001.1"/>
</dbReference>
<dbReference type="EMBL" id="MIJE01000001">
    <property type="protein sequence ID" value="OEF98293.1"/>
    <property type="molecule type" value="Genomic_DNA"/>
</dbReference>
<evidence type="ECO:0000313" key="4">
    <source>
        <dbReference type="Proteomes" id="UP000094296"/>
    </source>
</evidence>
<feature type="region of interest" description="Disordered" evidence="1">
    <location>
        <begin position="25"/>
        <end position="78"/>
    </location>
</feature>
<name>A0A1E5G558_9FIRM</name>
<feature type="compositionally biased region" description="Acidic residues" evidence="1">
    <location>
        <begin position="34"/>
        <end position="44"/>
    </location>
</feature>
<dbReference type="InterPro" id="IPR036280">
    <property type="entry name" value="Multihaem_cyt_sf"/>
</dbReference>